<feature type="non-terminal residue" evidence="2">
    <location>
        <position position="1"/>
    </location>
</feature>
<gene>
    <name evidence="2" type="ORF">JAAARDRAFT_100234</name>
</gene>
<protein>
    <submittedName>
        <fullName evidence="2">Uncharacterized protein</fullName>
    </submittedName>
</protein>
<dbReference type="Proteomes" id="UP000027265">
    <property type="component" value="Unassembled WGS sequence"/>
</dbReference>
<dbReference type="HOGENOM" id="CLU_2151718_0_0_1"/>
<dbReference type="InParanoid" id="A0A067PGY3"/>
<evidence type="ECO:0000313" key="2">
    <source>
        <dbReference type="EMBL" id="KDQ53090.1"/>
    </source>
</evidence>
<evidence type="ECO:0000256" key="1">
    <source>
        <dbReference type="SAM" id="Phobius"/>
    </source>
</evidence>
<reference evidence="3" key="1">
    <citation type="journal article" date="2014" name="Proc. Natl. Acad. Sci. U.S.A.">
        <title>Extensive sampling of basidiomycete genomes demonstrates inadequacy of the white-rot/brown-rot paradigm for wood decay fungi.</title>
        <authorList>
            <person name="Riley R."/>
            <person name="Salamov A.A."/>
            <person name="Brown D.W."/>
            <person name="Nagy L.G."/>
            <person name="Floudas D."/>
            <person name="Held B.W."/>
            <person name="Levasseur A."/>
            <person name="Lombard V."/>
            <person name="Morin E."/>
            <person name="Otillar R."/>
            <person name="Lindquist E.A."/>
            <person name="Sun H."/>
            <person name="LaButti K.M."/>
            <person name="Schmutz J."/>
            <person name="Jabbour D."/>
            <person name="Luo H."/>
            <person name="Baker S.E."/>
            <person name="Pisabarro A.G."/>
            <person name="Walton J.D."/>
            <person name="Blanchette R.A."/>
            <person name="Henrissat B."/>
            <person name="Martin F."/>
            <person name="Cullen D."/>
            <person name="Hibbett D.S."/>
            <person name="Grigoriev I.V."/>
        </authorList>
    </citation>
    <scope>NUCLEOTIDE SEQUENCE [LARGE SCALE GENOMIC DNA]</scope>
    <source>
        <strain evidence="3">MUCL 33604</strain>
    </source>
</reference>
<keyword evidence="1" id="KW-1133">Transmembrane helix</keyword>
<evidence type="ECO:0000313" key="3">
    <source>
        <dbReference type="Proteomes" id="UP000027265"/>
    </source>
</evidence>
<dbReference type="OrthoDB" id="3064439at2759"/>
<sequence>KTWSEALALLTSLNIPTFSSELTSFQAAHHLAYTGICQMPTIEDIGLWISKNTNKGAYSSLANMGLLSISGAVTITAAFRVVYDHLNTYLTKDDQQELGFDVIFVEHVLCKV</sequence>
<proteinExistence type="predicted"/>
<dbReference type="AlphaFoldDB" id="A0A067PGY3"/>
<keyword evidence="1" id="KW-0812">Transmembrane</keyword>
<keyword evidence="1" id="KW-0472">Membrane</keyword>
<accession>A0A067PGY3</accession>
<organism evidence="2 3">
    <name type="scientific">Jaapia argillacea MUCL 33604</name>
    <dbReference type="NCBI Taxonomy" id="933084"/>
    <lineage>
        <taxon>Eukaryota</taxon>
        <taxon>Fungi</taxon>
        <taxon>Dikarya</taxon>
        <taxon>Basidiomycota</taxon>
        <taxon>Agaricomycotina</taxon>
        <taxon>Agaricomycetes</taxon>
        <taxon>Agaricomycetidae</taxon>
        <taxon>Jaapiales</taxon>
        <taxon>Jaapiaceae</taxon>
        <taxon>Jaapia</taxon>
    </lineage>
</organism>
<feature type="transmembrane region" description="Helical" evidence="1">
    <location>
        <begin position="61"/>
        <end position="83"/>
    </location>
</feature>
<dbReference type="EMBL" id="KL197736">
    <property type="protein sequence ID" value="KDQ53090.1"/>
    <property type="molecule type" value="Genomic_DNA"/>
</dbReference>
<keyword evidence="3" id="KW-1185">Reference proteome</keyword>
<name>A0A067PGY3_9AGAM</name>
<feature type="non-terminal residue" evidence="2">
    <location>
        <position position="112"/>
    </location>
</feature>